<comment type="subcellular location">
    <subcellularLocation>
        <location evidence="1">Membrane</location>
        <topology evidence="1">Single-pass membrane protein</topology>
    </subcellularLocation>
</comment>
<dbReference type="Proteomes" id="UP001281003">
    <property type="component" value="Unassembled WGS sequence"/>
</dbReference>
<dbReference type="Pfam" id="PF01822">
    <property type="entry name" value="WSC"/>
    <property type="match status" value="1"/>
</dbReference>
<dbReference type="InterPro" id="IPR002889">
    <property type="entry name" value="WSC_carb-bd"/>
</dbReference>
<dbReference type="PROSITE" id="PS51212">
    <property type="entry name" value="WSC"/>
    <property type="match status" value="1"/>
</dbReference>
<protein>
    <recommendedName>
        <fullName evidence="9">WSC domain-containing protein</fullName>
    </recommendedName>
</protein>
<keyword evidence="5" id="KW-0472">Membrane</keyword>
<evidence type="ECO:0000256" key="7">
    <source>
        <dbReference type="SAM" id="MobiDB-lite"/>
    </source>
</evidence>
<reference evidence="10" key="1">
    <citation type="journal article" date="2023" name="Mol. Phylogenet. Evol.">
        <title>Genome-scale phylogeny and comparative genomics of the fungal order Sordariales.</title>
        <authorList>
            <person name="Hensen N."/>
            <person name="Bonometti L."/>
            <person name="Westerberg I."/>
            <person name="Brannstrom I.O."/>
            <person name="Guillou S."/>
            <person name="Cros-Aarteil S."/>
            <person name="Calhoun S."/>
            <person name="Haridas S."/>
            <person name="Kuo A."/>
            <person name="Mondo S."/>
            <person name="Pangilinan J."/>
            <person name="Riley R."/>
            <person name="LaButti K."/>
            <person name="Andreopoulos B."/>
            <person name="Lipzen A."/>
            <person name="Chen C."/>
            <person name="Yan M."/>
            <person name="Daum C."/>
            <person name="Ng V."/>
            <person name="Clum A."/>
            <person name="Steindorff A."/>
            <person name="Ohm R.A."/>
            <person name="Martin F."/>
            <person name="Silar P."/>
            <person name="Natvig D.O."/>
            <person name="Lalanne C."/>
            <person name="Gautier V."/>
            <person name="Ament-Velasquez S.L."/>
            <person name="Kruys A."/>
            <person name="Hutchinson M.I."/>
            <person name="Powell A.J."/>
            <person name="Barry K."/>
            <person name="Miller A.N."/>
            <person name="Grigoriev I.V."/>
            <person name="Debuchy R."/>
            <person name="Gladieux P."/>
            <person name="Hiltunen Thoren M."/>
            <person name="Johannesson H."/>
        </authorList>
    </citation>
    <scope>NUCLEOTIDE SEQUENCE</scope>
    <source>
        <strain evidence="10">FGSC 1904</strain>
    </source>
</reference>
<dbReference type="PANTHER" id="PTHR24269">
    <property type="entry name" value="KREMEN PROTEIN"/>
    <property type="match status" value="1"/>
</dbReference>
<feature type="region of interest" description="Disordered" evidence="7">
    <location>
        <begin position="241"/>
        <end position="261"/>
    </location>
</feature>
<evidence type="ECO:0000256" key="3">
    <source>
        <dbReference type="ARBA" id="ARBA00022729"/>
    </source>
</evidence>
<evidence type="ECO:0000256" key="1">
    <source>
        <dbReference type="ARBA" id="ARBA00004167"/>
    </source>
</evidence>
<evidence type="ECO:0000313" key="10">
    <source>
        <dbReference type="EMBL" id="KAK3400633.1"/>
    </source>
</evidence>
<sequence length="283" mass="30710">MAPSTSSLLPILLSFFFQLTPTLQIDVYPPKYPTDPNAASDCIQWYDHTTLSTSPIKVSGEYTNGSCAAVRRFFSISPEEFHKWNPSVSIDCEPWLDYRSYCVRVAAGPSIGCFMKGSLEVEYTYFVKDRMDWDLKVESCVYTCKIHGYGSAGMQNGNQCWCGWMREENKESKLVEDQSECNVPCAGDESQICGGKNVLAVYDTGFVDTWVAPGLTATVSTTAGTSTRAADVSIMTGTVIPTSSAAGDAPNPSESDPSSDAMRHMAVSWSLGLGLLIAVATTV</sequence>
<keyword evidence="4" id="KW-1133">Transmembrane helix</keyword>
<dbReference type="SMART" id="SM00321">
    <property type="entry name" value="WSC"/>
    <property type="match status" value="1"/>
</dbReference>
<accession>A0AAE0PIJ5</accession>
<dbReference type="PANTHER" id="PTHR24269:SF16">
    <property type="entry name" value="PROTEIN SLG1"/>
    <property type="match status" value="1"/>
</dbReference>
<organism evidence="10 11">
    <name type="scientific">Sordaria brevicollis</name>
    <dbReference type="NCBI Taxonomy" id="83679"/>
    <lineage>
        <taxon>Eukaryota</taxon>
        <taxon>Fungi</taxon>
        <taxon>Dikarya</taxon>
        <taxon>Ascomycota</taxon>
        <taxon>Pezizomycotina</taxon>
        <taxon>Sordariomycetes</taxon>
        <taxon>Sordariomycetidae</taxon>
        <taxon>Sordariales</taxon>
        <taxon>Sordariaceae</taxon>
        <taxon>Sordaria</taxon>
    </lineage>
</organism>
<gene>
    <name evidence="10" type="ORF">B0T20DRAFT_348523</name>
</gene>
<feature type="domain" description="WSC" evidence="9">
    <location>
        <begin position="107"/>
        <end position="205"/>
    </location>
</feature>
<evidence type="ECO:0000256" key="6">
    <source>
        <dbReference type="ARBA" id="ARBA00023180"/>
    </source>
</evidence>
<dbReference type="AlphaFoldDB" id="A0AAE0PIJ5"/>
<name>A0AAE0PIJ5_SORBR</name>
<reference evidence="10" key="2">
    <citation type="submission" date="2023-07" db="EMBL/GenBank/DDBJ databases">
        <authorList>
            <consortium name="Lawrence Berkeley National Laboratory"/>
            <person name="Haridas S."/>
            <person name="Hensen N."/>
            <person name="Bonometti L."/>
            <person name="Westerberg I."/>
            <person name="Brannstrom I.O."/>
            <person name="Guillou S."/>
            <person name="Cros-Aarteil S."/>
            <person name="Calhoun S."/>
            <person name="Kuo A."/>
            <person name="Mondo S."/>
            <person name="Pangilinan J."/>
            <person name="Riley R."/>
            <person name="LaButti K."/>
            <person name="Andreopoulos B."/>
            <person name="Lipzen A."/>
            <person name="Chen C."/>
            <person name="Yanf M."/>
            <person name="Daum C."/>
            <person name="Ng V."/>
            <person name="Clum A."/>
            <person name="Steindorff A."/>
            <person name="Ohm R."/>
            <person name="Martin F."/>
            <person name="Silar P."/>
            <person name="Natvig D."/>
            <person name="Lalanne C."/>
            <person name="Gautier V."/>
            <person name="Ament-velasquez S.L."/>
            <person name="Kruys A."/>
            <person name="Hutchinson M.I."/>
            <person name="Powell A.J."/>
            <person name="Barry K."/>
            <person name="Miller A.N."/>
            <person name="Grigoriev I.V."/>
            <person name="Debuchy R."/>
            <person name="Gladieux P."/>
            <person name="Thoren M.H."/>
            <person name="Johannesson H."/>
        </authorList>
    </citation>
    <scope>NUCLEOTIDE SEQUENCE</scope>
    <source>
        <strain evidence="10">FGSC 1904</strain>
    </source>
</reference>
<keyword evidence="6" id="KW-0325">Glycoprotein</keyword>
<feature type="chain" id="PRO_5042011136" description="WSC domain-containing protein" evidence="8">
    <location>
        <begin position="25"/>
        <end position="283"/>
    </location>
</feature>
<keyword evidence="2" id="KW-0812">Transmembrane</keyword>
<proteinExistence type="predicted"/>
<evidence type="ECO:0000256" key="2">
    <source>
        <dbReference type="ARBA" id="ARBA00022692"/>
    </source>
</evidence>
<dbReference type="InterPro" id="IPR051836">
    <property type="entry name" value="Kremen_rcpt"/>
</dbReference>
<feature type="signal peptide" evidence="8">
    <location>
        <begin position="1"/>
        <end position="24"/>
    </location>
</feature>
<dbReference type="GO" id="GO:0005886">
    <property type="term" value="C:plasma membrane"/>
    <property type="evidence" value="ECO:0007669"/>
    <property type="project" value="TreeGrafter"/>
</dbReference>
<evidence type="ECO:0000313" key="11">
    <source>
        <dbReference type="Proteomes" id="UP001281003"/>
    </source>
</evidence>
<evidence type="ECO:0000259" key="9">
    <source>
        <dbReference type="PROSITE" id="PS51212"/>
    </source>
</evidence>
<dbReference type="EMBL" id="JAUTDP010000003">
    <property type="protein sequence ID" value="KAK3400633.1"/>
    <property type="molecule type" value="Genomic_DNA"/>
</dbReference>
<evidence type="ECO:0000256" key="8">
    <source>
        <dbReference type="SAM" id="SignalP"/>
    </source>
</evidence>
<evidence type="ECO:0000256" key="5">
    <source>
        <dbReference type="ARBA" id="ARBA00023136"/>
    </source>
</evidence>
<evidence type="ECO:0000256" key="4">
    <source>
        <dbReference type="ARBA" id="ARBA00022989"/>
    </source>
</evidence>
<keyword evidence="3 8" id="KW-0732">Signal</keyword>
<keyword evidence="11" id="KW-1185">Reference proteome</keyword>
<comment type="caution">
    <text evidence="10">The sequence shown here is derived from an EMBL/GenBank/DDBJ whole genome shotgun (WGS) entry which is preliminary data.</text>
</comment>